<proteinExistence type="predicted"/>
<dbReference type="Proteomes" id="UP000095192">
    <property type="component" value="Unassembled WGS sequence"/>
</dbReference>
<comment type="caution">
    <text evidence="1">The sequence shown here is derived from an EMBL/GenBank/DDBJ whole genome shotgun (WGS) entry which is preliminary data.</text>
</comment>
<gene>
    <name evidence="1" type="ORF">cyc_02924</name>
</gene>
<name>A0A1D3D7R4_9EIME</name>
<reference evidence="1 2" key="1">
    <citation type="journal article" date="2016" name="BMC Genomics">
        <title>Comparative genomics reveals Cyclospora cayetanensis possesses coccidia-like metabolism and invasion components but unique surface antigens.</title>
        <authorList>
            <person name="Liu S."/>
            <person name="Wang L."/>
            <person name="Zheng H."/>
            <person name="Xu Z."/>
            <person name="Roellig D.M."/>
            <person name="Li N."/>
            <person name="Frace M.A."/>
            <person name="Tang K."/>
            <person name="Arrowood M.J."/>
            <person name="Moss D.M."/>
            <person name="Zhang L."/>
            <person name="Feng Y."/>
            <person name="Xiao L."/>
        </authorList>
    </citation>
    <scope>NUCLEOTIDE SEQUENCE [LARGE SCALE GENOMIC DNA]</scope>
    <source>
        <strain evidence="1 2">CHN_HEN01</strain>
    </source>
</reference>
<dbReference type="VEuPathDB" id="ToxoDB:cyc_02924"/>
<accession>A0A1D3D7R4</accession>
<evidence type="ECO:0000313" key="2">
    <source>
        <dbReference type="Proteomes" id="UP000095192"/>
    </source>
</evidence>
<evidence type="ECO:0000313" key="1">
    <source>
        <dbReference type="EMBL" id="OEH79460.1"/>
    </source>
</evidence>
<dbReference type="InParanoid" id="A0A1D3D7R4"/>
<organism evidence="1 2">
    <name type="scientific">Cyclospora cayetanensis</name>
    <dbReference type="NCBI Taxonomy" id="88456"/>
    <lineage>
        <taxon>Eukaryota</taxon>
        <taxon>Sar</taxon>
        <taxon>Alveolata</taxon>
        <taxon>Apicomplexa</taxon>
        <taxon>Conoidasida</taxon>
        <taxon>Coccidia</taxon>
        <taxon>Eucoccidiorida</taxon>
        <taxon>Eimeriorina</taxon>
        <taxon>Eimeriidae</taxon>
        <taxon>Cyclospora</taxon>
    </lineage>
</organism>
<dbReference type="EMBL" id="JROU02000376">
    <property type="protein sequence ID" value="OEH79460.1"/>
    <property type="molecule type" value="Genomic_DNA"/>
</dbReference>
<keyword evidence="2" id="KW-1185">Reference proteome</keyword>
<dbReference type="AlphaFoldDB" id="A0A1D3D7R4"/>
<sequence>MERKREANGQTYMHPPALLLSARLIRGGRGERGGGMGTFTALAPDLPSSPFACVFVLAAHGQLKAWLGAAQDTA</sequence>
<protein>
    <submittedName>
        <fullName evidence="1">Uncharacterized protein</fullName>
    </submittedName>
</protein>